<reference evidence="2" key="1">
    <citation type="submission" date="2024-06" db="EMBL/GenBank/DDBJ databases">
        <authorList>
            <person name="Liu X."/>
            <person name="Lenzi L."/>
            <person name="Haldenby T S."/>
            <person name="Uol C."/>
        </authorList>
    </citation>
    <scope>NUCLEOTIDE SEQUENCE</scope>
</reference>
<sequence>MLYLVLQSDQLKSISGRDLRTLFRNLLSRLISPSVSEEIHCTGKGRLFVFENSRLHGFLLNQVCQRPGFATVSAKAVNTGARLWFKLLREQFRNKNPQAINLIPENVGDITDEGEEESSEEDREQGERYNRPMITVLFSENPMKT</sequence>
<organism evidence="2 3">
    <name type="scientific">Calicophoron daubneyi</name>
    <name type="common">Rumen fluke</name>
    <name type="synonym">Paramphistomum daubneyi</name>
    <dbReference type="NCBI Taxonomy" id="300641"/>
    <lineage>
        <taxon>Eukaryota</taxon>
        <taxon>Metazoa</taxon>
        <taxon>Spiralia</taxon>
        <taxon>Lophotrochozoa</taxon>
        <taxon>Platyhelminthes</taxon>
        <taxon>Trematoda</taxon>
        <taxon>Digenea</taxon>
        <taxon>Plagiorchiida</taxon>
        <taxon>Pronocephalata</taxon>
        <taxon>Paramphistomoidea</taxon>
        <taxon>Paramphistomidae</taxon>
        <taxon>Calicophoron</taxon>
    </lineage>
</organism>
<feature type="region of interest" description="Disordered" evidence="1">
    <location>
        <begin position="103"/>
        <end position="134"/>
    </location>
</feature>
<gene>
    <name evidence="2" type="ORF">CDAUBV1_LOCUS7561</name>
</gene>
<dbReference type="EMBL" id="CAXLJL010000192">
    <property type="protein sequence ID" value="CAL5134364.1"/>
    <property type="molecule type" value="Genomic_DNA"/>
</dbReference>
<name>A0AAV2TBB2_CALDB</name>
<dbReference type="Proteomes" id="UP001497525">
    <property type="component" value="Unassembled WGS sequence"/>
</dbReference>
<evidence type="ECO:0000313" key="3">
    <source>
        <dbReference type="Proteomes" id="UP001497525"/>
    </source>
</evidence>
<proteinExistence type="predicted"/>
<dbReference type="AlphaFoldDB" id="A0AAV2TBB2"/>
<evidence type="ECO:0000256" key="1">
    <source>
        <dbReference type="SAM" id="MobiDB-lite"/>
    </source>
</evidence>
<evidence type="ECO:0000313" key="2">
    <source>
        <dbReference type="EMBL" id="CAL5134364.1"/>
    </source>
</evidence>
<comment type="caution">
    <text evidence="2">The sequence shown here is derived from an EMBL/GenBank/DDBJ whole genome shotgun (WGS) entry which is preliminary data.</text>
</comment>
<protein>
    <submittedName>
        <fullName evidence="2">Uncharacterized protein</fullName>
    </submittedName>
</protein>
<feature type="compositionally biased region" description="Acidic residues" evidence="1">
    <location>
        <begin position="110"/>
        <end position="124"/>
    </location>
</feature>
<accession>A0AAV2TBB2</accession>